<gene>
    <name evidence="1" type="ORF">LOK49_LG11G01066</name>
</gene>
<name>A0ACC0G792_9ERIC</name>
<keyword evidence="2" id="KW-1185">Reference proteome</keyword>
<accession>A0ACC0G792</accession>
<reference evidence="1 2" key="1">
    <citation type="journal article" date="2022" name="Plant J.">
        <title>Chromosome-level genome of Camellia lanceoleosa provides a valuable resource for understanding genome evolution and self-incompatibility.</title>
        <authorList>
            <person name="Gong W."/>
            <person name="Xiao S."/>
            <person name="Wang L."/>
            <person name="Liao Z."/>
            <person name="Chang Y."/>
            <person name="Mo W."/>
            <person name="Hu G."/>
            <person name="Li W."/>
            <person name="Zhao G."/>
            <person name="Zhu H."/>
            <person name="Hu X."/>
            <person name="Ji K."/>
            <person name="Xiang X."/>
            <person name="Song Q."/>
            <person name="Yuan D."/>
            <person name="Jin S."/>
            <person name="Zhang L."/>
        </authorList>
    </citation>
    <scope>NUCLEOTIDE SEQUENCE [LARGE SCALE GENOMIC DNA]</scope>
    <source>
        <strain evidence="1">SQ_2022a</strain>
    </source>
</reference>
<comment type="caution">
    <text evidence="1">The sequence shown here is derived from an EMBL/GenBank/DDBJ whole genome shotgun (WGS) entry which is preliminary data.</text>
</comment>
<proteinExistence type="predicted"/>
<evidence type="ECO:0000313" key="1">
    <source>
        <dbReference type="EMBL" id="KAI7995911.1"/>
    </source>
</evidence>
<sequence length="100" mass="10872">MIVEKVKACSAGKRSNGRDVIPIGKIMGGCRTGMAKVTNAYDLPARRVIHTVGPKYAVKYHTAAENALSHCYRSCLELLIDNGLQSIAMGCIYTRQKLSS</sequence>
<protein>
    <submittedName>
        <fullName evidence="1">Uncharacterized protein</fullName>
    </submittedName>
</protein>
<evidence type="ECO:0000313" key="2">
    <source>
        <dbReference type="Proteomes" id="UP001060215"/>
    </source>
</evidence>
<dbReference type="Proteomes" id="UP001060215">
    <property type="component" value="Chromosome 12"/>
</dbReference>
<dbReference type="EMBL" id="CM045769">
    <property type="protein sequence ID" value="KAI7995911.1"/>
    <property type="molecule type" value="Genomic_DNA"/>
</dbReference>
<organism evidence="1 2">
    <name type="scientific">Camellia lanceoleosa</name>
    <dbReference type="NCBI Taxonomy" id="1840588"/>
    <lineage>
        <taxon>Eukaryota</taxon>
        <taxon>Viridiplantae</taxon>
        <taxon>Streptophyta</taxon>
        <taxon>Embryophyta</taxon>
        <taxon>Tracheophyta</taxon>
        <taxon>Spermatophyta</taxon>
        <taxon>Magnoliopsida</taxon>
        <taxon>eudicotyledons</taxon>
        <taxon>Gunneridae</taxon>
        <taxon>Pentapetalae</taxon>
        <taxon>asterids</taxon>
        <taxon>Ericales</taxon>
        <taxon>Theaceae</taxon>
        <taxon>Camellia</taxon>
    </lineage>
</organism>